<keyword evidence="4" id="KW-0472">Membrane</keyword>
<dbReference type="InterPro" id="IPR036291">
    <property type="entry name" value="NAD(P)-bd_dom_sf"/>
</dbReference>
<dbReference type="RefSeq" id="XP_014663913.1">
    <property type="nucleotide sequence ID" value="XM_014808427.1"/>
</dbReference>
<dbReference type="PANTHER" id="PTHR43157">
    <property type="entry name" value="PHOSPHATIDYLINOSITOL-GLYCAN BIOSYNTHESIS CLASS F PROTEIN-RELATED"/>
    <property type="match status" value="1"/>
</dbReference>
<dbReference type="GeneID" id="106806473"/>
<reference evidence="6" key="1">
    <citation type="submission" date="2025-08" db="UniProtKB">
        <authorList>
            <consortium name="RefSeq"/>
        </authorList>
    </citation>
    <scope>IDENTIFICATION</scope>
</reference>
<dbReference type="SUPFAM" id="SSF51735">
    <property type="entry name" value="NAD(P)-binding Rossmann-fold domains"/>
    <property type="match status" value="1"/>
</dbReference>
<organism evidence="5 6">
    <name type="scientific">Priapulus caudatus</name>
    <name type="common">Priapulid worm</name>
    <dbReference type="NCBI Taxonomy" id="37621"/>
    <lineage>
        <taxon>Eukaryota</taxon>
        <taxon>Metazoa</taxon>
        <taxon>Ecdysozoa</taxon>
        <taxon>Scalidophora</taxon>
        <taxon>Priapulida</taxon>
        <taxon>Priapulimorpha</taxon>
        <taxon>Priapulimorphida</taxon>
        <taxon>Priapulidae</taxon>
        <taxon>Priapulus</taxon>
    </lineage>
</organism>
<dbReference type="PANTHER" id="PTHR43157:SF31">
    <property type="entry name" value="PHOSPHATIDYLINOSITOL-GLYCAN BIOSYNTHESIS CLASS F PROTEIN"/>
    <property type="match status" value="1"/>
</dbReference>
<keyword evidence="5" id="KW-1185">Reference proteome</keyword>
<keyword evidence="4" id="KW-0812">Transmembrane</keyword>
<evidence type="ECO:0000313" key="5">
    <source>
        <dbReference type="Proteomes" id="UP000695022"/>
    </source>
</evidence>
<feature type="coiled-coil region" evidence="3">
    <location>
        <begin position="77"/>
        <end position="132"/>
    </location>
</feature>
<name>A0ABM1DVE2_PRICU</name>
<feature type="transmembrane region" description="Helical" evidence="4">
    <location>
        <begin position="15"/>
        <end position="33"/>
    </location>
</feature>
<proteinExistence type="inferred from homology"/>
<comment type="similarity">
    <text evidence="2">Belongs to the short-chain dehydrogenases/reductases (SDR) family.</text>
</comment>
<evidence type="ECO:0000256" key="4">
    <source>
        <dbReference type="SAM" id="Phobius"/>
    </source>
</evidence>
<dbReference type="Pfam" id="PF00106">
    <property type="entry name" value="adh_short"/>
    <property type="match status" value="1"/>
</dbReference>
<gene>
    <name evidence="6" type="primary">LOC106806473</name>
</gene>
<keyword evidence="1" id="KW-0560">Oxidoreductase</keyword>
<protein>
    <submittedName>
        <fullName evidence="6">Retinol dehydrogenase 13-like</fullName>
    </submittedName>
</protein>
<evidence type="ECO:0000256" key="3">
    <source>
        <dbReference type="SAM" id="Coils"/>
    </source>
</evidence>
<dbReference type="Proteomes" id="UP000695022">
    <property type="component" value="Unplaced"/>
</dbReference>
<evidence type="ECO:0000256" key="2">
    <source>
        <dbReference type="RuleBase" id="RU000363"/>
    </source>
</evidence>
<evidence type="ECO:0000313" key="6">
    <source>
        <dbReference type="RefSeq" id="XP_014663913.1"/>
    </source>
</evidence>
<sequence>MQGPPGLGFDDIPSGVWKIAILIGVLVFIKVYFKGAVTYSHALAKGKTFILTGGNQGIGMELAKEIASRGGRIILACRNLESAKEAADEIKKAARNKEVYVKHLDLASLDSVHKFSEEIHKEEEKIDVLINNAGVMMNPELSKTKDGFEEQWQVNYLSHFLLTHLLLDLLKAADRGRIVNVSCRAHGAGEMMFNNLNGEQEYEPRRLYSQSKLAQVLFTRQMAKTLEGTNVTVNAAHPGVCNTNLLKHMPLHSNKFLMITTAPIVFMLMKSAKDGMNTPLTCAIADEISGVSGKYFSECMEAEPSKNALDDDVASRLWDVSMKMVGLGKGE</sequence>
<dbReference type="PRINTS" id="PR00081">
    <property type="entry name" value="GDHRDH"/>
</dbReference>
<keyword evidence="3" id="KW-0175">Coiled coil</keyword>
<dbReference type="Gene3D" id="3.40.50.720">
    <property type="entry name" value="NAD(P)-binding Rossmann-like Domain"/>
    <property type="match status" value="1"/>
</dbReference>
<accession>A0ABM1DVE2</accession>
<dbReference type="PRINTS" id="PR00080">
    <property type="entry name" value="SDRFAMILY"/>
</dbReference>
<keyword evidence="4" id="KW-1133">Transmembrane helix</keyword>
<dbReference type="InterPro" id="IPR002347">
    <property type="entry name" value="SDR_fam"/>
</dbReference>
<evidence type="ECO:0000256" key="1">
    <source>
        <dbReference type="ARBA" id="ARBA00023002"/>
    </source>
</evidence>